<dbReference type="Proteomes" id="UP001522462">
    <property type="component" value="Unassembled WGS sequence"/>
</dbReference>
<organism evidence="1 2">
    <name type="scientific">Pseudolactococcus paracarnosus</name>
    <dbReference type="NCBI Taxonomy" id="2749962"/>
    <lineage>
        <taxon>Bacteria</taxon>
        <taxon>Bacillati</taxon>
        <taxon>Bacillota</taxon>
        <taxon>Bacilli</taxon>
        <taxon>Lactobacillales</taxon>
        <taxon>Streptococcaceae</taxon>
        <taxon>Pseudolactococcus</taxon>
    </lineage>
</organism>
<evidence type="ECO:0000313" key="2">
    <source>
        <dbReference type="Proteomes" id="UP001522462"/>
    </source>
</evidence>
<dbReference type="InterPro" id="IPR032710">
    <property type="entry name" value="NTF2-like_dom_sf"/>
</dbReference>
<gene>
    <name evidence="1" type="ORF">GYN19_06495</name>
</gene>
<dbReference type="EMBL" id="JAAEDA010000008">
    <property type="protein sequence ID" value="MCJ1977603.1"/>
    <property type="molecule type" value="Genomic_DNA"/>
</dbReference>
<dbReference type="RefSeq" id="WP_243914549.1">
    <property type="nucleotide sequence ID" value="NZ_JAAECY010000028.1"/>
</dbReference>
<proteinExistence type="predicted"/>
<keyword evidence="2" id="KW-1185">Reference proteome</keyword>
<dbReference type="SUPFAM" id="SSF54427">
    <property type="entry name" value="NTF2-like"/>
    <property type="match status" value="1"/>
</dbReference>
<evidence type="ECO:0000313" key="1">
    <source>
        <dbReference type="EMBL" id="MCJ1977603.1"/>
    </source>
</evidence>
<dbReference type="Gene3D" id="3.10.450.50">
    <property type="match status" value="1"/>
</dbReference>
<protein>
    <submittedName>
        <fullName evidence="1">DUF4440 domain-containing protein</fullName>
    </submittedName>
</protein>
<reference evidence="1 2" key="1">
    <citation type="journal article" date="2022" name="Microbiol. Res.">
        <title>Comparative genome analysis, predicted lifestyle and antimicrobial strategies of Lactococcus carnosus and Lactococcus paracarnosus isolated from meat.</title>
        <authorList>
            <person name="Werum V."/>
            <person name="Ehrmann M."/>
            <person name="Vogel R."/>
            <person name="Hilgarth M."/>
        </authorList>
    </citation>
    <scope>NUCLEOTIDE SEQUENCE [LARGE SCALE GENOMIC DNA]</scope>
    <source>
        <strain evidence="1 2">TMW21897</strain>
    </source>
</reference>
<comment type="caution">
    <text evidence="1">The sequence shown here is derived from an EMBL/GenBank/DDBJ whole genome shotgun (WGS) entry which is preliminary data.</text>
</comment>
<sequence length="138" mass="15735">MQPIKQIEHDIKAIIDICDHLIHAEKFDDLINFYTEDAILVIKPEMIARGREQIKSAFIKIAAYFDNSIKPIEGQMLYLVTGDTVLVLAQTFLEASQTATDKSDYAMERRATYIFRKIDGKWLCAIDNSYGTSLLDSL</sequence>
<accession>A0ABT0AM92</accession>
<name>A0ABT0AM92_9LACT</name>